<dbReference type="PANTHER" id="PTHR46832">
    <property type="entry name" value="5'-METHYLTHIOADENOSINE/S-ADENOSYLHOMOCYSTEINE NUCLEOSIDASE"/>
    <property type="match status" value="1"/>
</dbReference>
<name>A0A8A0RQF2_9FIRM</name>
<dbReference type="EC" id="3.2.2.9" evidence="2"/>
<reference evidence="7" key="1">
    <citation type="submission" date="2020-07" db="EMBL/GenBank/DDBJ databases">
        <title>Koleobacter methoxysyntrophicus gen. nov., sp. nov., a novel anaerobic bacterium isolated from deep subsurface oil field and proposal of Koleobacterales ord. nov. in the phylum Firmicutes.</title>
        <authorList>
            <person name="Sakamoto S."/>
            <person name="Tamaki H."/>
        </authorList>
    </citation>
    <scope>NUCLEOTIDE SEQUENCE</scope>
    <source>
        <strain evidence="7">NRmbB1</strain>
    </source>
</reference>
<comment type="pathway">
    <text evidence="1">Amino-acid biosynthesis; L-methionine biosynthesis via salvage pathway; S-methyl-5-thio-alpha-D-ribose 1-phosphate from S-methyl-5'-thioadenosine (hydrolase route): step 1/2.</text>
</comment>
<dbReference type="NCBIfam" id="NF004079">
    <property type="entry name" value="PRK05584.1"/>
    <property type="match status" value="1"/>
</dbReference>
<sequence length="240" mass="26544">MQRGTLMKLGIIGAMEEEIILLQNELGAELAKTKAGKKFYKGKFKGIEIFLTESGIGKVNAAVATQILIDDFGVEKIICTGVAGAVNRELDVKDVVISIDVVQHDIDVSKYGYPKGFIPRLGIREFQADKELVKIAKEAGNKILKNNKVHNGRILTGDQFIADRKTVEELWKEFKGYCVEMEGGAIAQTCFLNKIPFVIIRAISDRADGSAHIDYKSFVHDAAKNSFLIVINMLTRIAQI</sequence>
<dbReference type="GO" id="GO:0005829">
    <property type="term" value="C:cytosol"/>
    <property type="evidence" value="ECO:0007669"/>
    <property type="project" value="TreeGrafter"/>
</dbReference>
<proteinExistence type="predicted"/>
<dbReference type="AlphaFoldDB" id="A0A8A0RQF2"/>
<dbReference type="InterPro" id="IPR000845">
    <property type="entry name" value="Nucleoside_phosphorylase_d"/>
</dbReference>
<keyword evidence="3" id="KW-0028">Amino-acid biosynthesis</keyword>
<evidence type="ECO:0000313" key="8">
    <source>
        <dbReference type="Proteomes" id="UP000662904"/>
    </source>
</evidence>
<gene>
    <name evidence="7" type="primary">mtnN</name>
    <name evidence="7" type="ORF">H0A61_02181</name>
</gene>
<dbReference type="UniPathway" id="UPA00904">
    <property type="reaction ID" value="UER00871"/>
</dbReference>
<dbReference type="GO" id="GO:0019509">
    <property type="term" value="P:L-methionine salvage from methylthioadenosine"/>
    <property type="evidence" value="ECO:0007669"/>
    <property type="project" value="UniProtKB-UniPathway"/>
</dbReference>
<dbReference type="Gene3D" id="3.40.50.1580">
    <property type="entry name" value="Nucleoside phosphorylase domain"/>
    <property type="match status" value="1"/>
</dbReference>
<dbReference type="CDD" id="cd09008">
    <property type="entry name" value="MTAN"/>
    <property type="match status" value="1"/>
</dbReference>
<organism evidence="7 8">
    <name type="scientific">Koleobacter methoxysyntrophicus</name>
    <dbReference type="NCBI Taxonomy" id="2751313"/>
    <lineage>
        <taxon>Bacteria</taxon>
        <taxon>Bacillati</taxon>
        <taxon>Bacillota</taxon>
        <taxon>Clostridia</taxon>
        <taxon>Koleobacterales</taxon>
        <taxon>Koleobacteraceae</taxon>
        <taxon>Koleobacter</taxon>
    </lineage>
</organism>
<dbReference type="GO" id="GO:0008930">
    <property type="term" value="F:methylthioadenosine nucleosidase activity"/>
    <property type="evidence" value="ECO:0007669"/>
    <property type="project" value="InterPro"/>
</dbReference>
<evidence type="ECO:0000256" key="5">
    <source>
        <dbReference type="ARBA" id="ARBA00023167"/>
    </source>
</evidence>
<evidence type="ECO:0000256" key="1">
    <source>
        <dbReference type="ARBA" id="ARBA00004945"/>
    </source>
</evidence>
<dbReference type="InterPro" id="IPR010049">
    <property type="entry name" value="MTA_SAH_Nsdase"/>
</dbReference>
<keyword evidence="7" id="KW-0326">Glycosidase</keyword>
<dbReference type="PANTHER" id="PTHR46832:SF1">
    <property type="entry name" value="5'-METHYLTHIOADENOSINE_S-ADENOSYLHOMOCYSTEINE NUCLEOSIDASE"/>
    <property type="match status" value="1"/>
</dbReference>
<evidence type="ECO:0000259" key="6">
    <source>
        <dbReference type="Pfam" id="PF01048"/>
    </source>
</evidence>
<dbReference type="SUPFAM" id="SSF53167">
    <property type="entry name" value="Purine and uridine phosphorylases"/>
    <property type="match status" value="1"/>
</dbReference>
<feature type="domain" description="Nucleoside phosphorylase" evidence="6">
    <location>
        <begin position="8"/>
        <end position="234"/>
    </location>
</feature>
<evidence type="ECO:0000256" key="3">
    <source>
        <dbReference type="ARBA" id="ARBA00022605"/>
    </source>
</evidence>
<dbReference type="GO" id="GO:0009164">
    <property type="term" value="P:nucleoside catabolic process"/>
    <property type="evidence" value="ECO:0007669"/>
    <property type="project" value="InterPro"/>
</dbReference>
<evidence type="ECO:0000313" key="7">
    <source>
        <dbReference type="EMBL" id="QSQ09800.1"/>
    </source>
</evidence>
<accession>A0A8A0RQF2</accession>
<protein>
    <recommendedName>
        <fullName evidence="2">adenosylhomocysteine nucleosidase</fullName>
        <ecNumber evidence="2">3.2.2.9</ecNumber>
    </recommendedName>
</protein>
<dbReference type="Proteomes" id="UP000662904">
    <property type="component" value="Chromosome"/>
</dbReference>
<dbReference type="InterPro" id="IPR035994">
    <property type="entry name" value="Nucleoside_phosphorylase_sf"/>
</dbReference>
<dbReference type="GO" id="GO:0019284">
    <property type="term" value="P:L-methionine salvage from S-adenosylmethionine"/>
    <property type="evidence" value="ECO:0007669"/>
    <property type="project" value="TreeGrafter"/>
</dbReference>
<dbReference type="Pfam" id="PF01048">
    <property type="entry name" value="PNP_UDP_1"/>
    <property type="match status" value="1"/>
</dbReference>
<dbReference type="NCBIfam" id="TIGR01704">
    <property type="entry name" value="MTA_SAH-Nsdase"/>
    <property type="match status" value="1"/>
</dbReference>
<keyword evidence="4 7" id="KW-0378">Hydrolase</keyword>
<dbReference type="KEGG" id="kme:H0A61_02181"/>
<dbReference type="EMBL" id="CP059066">
    <property type="protein sequence ID" value="QSQ09800.1"/>
    <property type="molecule type" value="Genomic_DNA"/>
</dbReference>
<dbReference type="GO" id="GO:0008782">
    <property type="term" value="F:adenosylhomocysteine nucleosidase activity"/>
    <property type="evidence" value="ECO:0007669"/>
    <property type="project" value="UniProtKB-EC"/>
</dbReference>
<evidence type="ECO:0000256" key="4">
    <source>
        <dbReference type="ARBA" id="ARBA00022801"/>
    </source>
</evidence>
<keyword evidence="8" id="KW-1185">Reference proteome</keyword>
<evidence type="ECO:0000256" key="2">
    <source>
        <dbReference type="ARBA" id="ARBA00011974"/>
    </source>
</evidence>
<keyword evidence="5" id="KW-0486">Methionine biosynthesis</keyword>